<evidence type="ECO:0000313" key="2">
    <source>
        <dbReference type="EMBL" id="CAA9239494.1"/>
    </source>
</evidence>
<dbReference type="AlphaFoldDB" id="A0A6J4I1B9"/>
<feature type="domain" description="Metallo-beta-lactamase" evidence="1">
    <location>
        <begin position="55"/>
        <end position="211"/>
    </location>
</feature>
<dbReference type="SMART" id="SM00849">
    <property type="entry name" value="Lactamase_B"/>
    <property type="match status" value="1"/>
</dbReference>
<name>A0A6J4I1B9_9ACTN</name>
<dbReference type="InterPro" id="IPR045761">
    <property type="entry name" value="ODP_dom"/>
</dbReference>
<sequence>MAATATSRMLLLSRKRRRSAMDPIVPTERVRPVQVAEDTWLIRQFIHGVLPVSAFINSLVIKGREPVIVDTGSRPNRTAWMEDVFGLVEPDDVRWVFLSHDDHDHTGNLREVLEMCPNATLVTNWLAVERLAIDIALPLDRVRWVNDGESFDAGDRTLVAVRPPLFDSPTTRGLFDARTRNYWAADCFATPVLEATENVADLDPGFWREGISSFNRMNSPWHQWLDAAKWGRELDRLQALGITSITNGHGPVTSGMYVQEAYNLLRRLPDEAPFVSLGQSDLDTIVNSVAA</sequence>
<dbReference type="Pfam" id="PF19583">
    <property type="entry name" value="ODP"/>
    <property type="match status" value="1"/>
</dbReference>
<dbReference type="EMBL" id="CADCTB010000104">
    <property type="protein sequence ID" value="CAA9239494.1"/>
    <property type="molecule type" value="Genomic_DNA"/>
</dbReference>
<accession>A0A6J4I1B9</accession>
<reference evidence="2" key="1">
    <citation type="submission" date="2020-02" db="EMBL/GenBank/DDBJ databases">
        <authorList>
            <person name="Meier V. D."/>
        </authorList>
    </citation>
    <scope>NUCLEOTIDE SEQUENCE</scope>
    <source>
        <strain evidence="2">AVDCRST_MAG10</strain>
    </source>
</reference>
<dbReference type="PANTHER" id="PTHR43717">
    <property type="entry name" value="ANAEROBIC NITRIC OXIDE REDUCTASE FLAVORUBREDOXIN"/>
    <property type="match status" value="1"/>
</dbReference>
<dbReference type="PANTHER" id="PTHR43717:SF1">
    <property type="entry name" value="ANAEROBIC NITRIC OXIDE REDUCTASE FLAVORUBREDOXIN"/>
    <property type="match status" value="1"/>
</dbReference>
<proteinExistence type="predicted"/>
<dbReference type="Gene3D" id="3.60.15.10">
    <property type="entry name" value="Ribonuclease Z/Hydroxyacylglutathione hydrolase-like"/>
    <property type="match status" value="1"/>
</dbReference>
<gene>
    <name evidence="2" type="ORF">AVDCRST_MAG10-1598</name>
</gene>
<dbReference type="InterPro" id="IPR001279">
    <property type="entry name" value="Metallo-B-lactamas"/>
</dbReference>
<dbReference type="InterPro" id="IPR036866">
    <property type="entry name" value="RibonucZ/Hydroxyglut_hydro"/>
</dbReference>
<protein>
    <recommendedName>
        <fullName evidence="1">Metallo-beta-lactamase domain-containing protein</fullName>
    </recommendedName>
</protein>
<dbReference type="SUPFAM" id="SSF56281">
    <property type="entry name" value="Metallo-hydrolase/oxidoreductase"/>
    <property type="match status" value="1"/>
</dbReference>
<evidence type="ECO:0000259" key="1">
    <source>
        <dbReference type="SMART" id="SM00849"/>
    </source>
</evidence>
<organism evidence="2">
    <name type="scientific">uncultured Acidimicrobiales bacterium</name>
    <dbReference type="NCBI Taxonomy" id="310071"/>
    <lineage>
        <taxon>Bacteria</taxon>
        <taxon>Bacillati</taxon>
        <taxon>Actinomycetota</taxon>
        <taxon>Acidimicrobiia</taxon>
        <taxon>Acidimicrobiales</taxon>
        <taxon>environmental samples</taxon>
    </lineage>
</organism>